<feature type="transmembrane region" description="Helical" evidence="2">
    <location>
        <begin position="538"/>
        <end position="554"/>
    </location>
</feature>
<feature type="transmembrane region" description="Helical" evidence="2">
    <location>
        <begin position="749"/>
        <end position="772"/>
    </location>
</feature>
<dbReference type="PANTHER" id="PTHR43685">
    <property type="entry name" value="GLYCOSYLTRANSFERASE"/>
    <property type="match status" value="1"/>
</dbReference>
<dbReference type="RefSeq" id="WP_048548229.1">
    <property type="nucleotide sequence ID" value="NZ_HF571038.1"/>
</dbReference>
<keyword evidence="2" id="KW-0812">Transmembrane</keyword>
<sequence length="1023" mass="105282">MINSSLMDPVQAPDVATSASAPTTVGVVLYADRLDHGLVEALLAVADQTTPADRVVVLDATPAGDLTAALDRNEGLRAQLPATTIVRIPADTPLRVALPAAAADLDTDCVWVLTRRTRPEPDALRHLSLTFGGTSRVVMAGPKLLAAQPGRLQRFGIQSTRTGRLRLRPRPGEPDQQQYDDRLDALAVPIEGALVHRAGLAELGGFDKAFTGVAADLDLGWRGHLAGRRVALAPRARVVLDEPLPHPTPVRDRRAARRVAITRAPWWAALFLALWVALGAIVAGISLLLIKRPRAAARELADVATLLDPLRGIPPRWRARSLKGRGRRTMHGLFVPMVTVARQAGDRIPEFILPAQHPAPTPAADTAAGADPATEDSMGAPPEHTQAVRNPGLWAVLATTAVAFAAGQTIDGGLVAGLRDGFVGGQLTGASADASQLWHSWVDGWRGPGLGTADLGSSGLPVLALMTWLWDLMPFHDAGANPLGGLLGAVVVLAMPLAALSAYVSGRVVTRRRWARALAALAWACSPLAAAALGEGRLGAVAVLVLLPLMLAALQRLTSSPRAGSAAAAALPTALLATVVPGALILAVVAALALMIGGSGRTIRRSLAFVGVTALLTAPVLREVAANPERLLTGWGLLARPDSEPAPLTLALLHPSTTTGLAYWAAAPIVALGLLALLRRGTPSGPAWFAGALIVTGLGAALVTSRLWIAQGDAELVTGWRGTGLLVALAGLLVAALHASDADLPPRTAWIPAVTGLLATAAIVGGTVLAGLPSGLAAGRDERPAVAIDAATGPASGRSVLVDVTRGSVAYTVMGREPALPAADLTDAATDVPDLTDAIAQLTDPAGAPPLGAVATLARWGIGFVVLPAPTPAAVEHRLDATDLLSRVGDYNRAAVWRVEPAAISATLVAPSRLRIERGNASELVPAMGAHAATAAAVHGGGTLVVAEPADWAKAAVVRADGARLTATVRAGQPTYALPAAATHLDISLPTPHPTLGWLYAALVALVVYAAIPLGSRRRPEAS</sequence>
<feature type="transmembrane region" description="Helical" evidence="2">
    <location>
        <begin position="266"/>
        <end position="290"/>
    </location>
</feature>
<feature type="transmembrane region" description="Helical" evidence="2">
    <location>
        <begin position="720"/>
        <end position="737"/>
    </location>
</feature>
<proteinExistence type="predicted"/>
<dbReference type="Gene3D" id="3.90.550.10">
    <property type="entry name" value="Spore Coat Polysaccharide Biosynthesis Protein SpsA, Chain A"/>
    <property type="match status" value="1"/>
</dbReference>
<comment type="caution">
    <text evidence="3">The sequence shown here is derived from an EMBL/GenBank/DDBJ whole genome shotgun (WGS) entry which is preliminary data.</text>
</comment>
<feature type="compositionally biased region" description="Low complexity" evidence="1">
    <location>
        <begin position="356"/>
        <end position="376"/>
    </location>
</feature>
<evidence type="ECO:0000313" key="3">
    <source>
        <dbReference type="EMBL" id="CCI51989.1"/>
    </source>
</evidence>
<evidence type="ECO:0000313" key="4">
    <source>
        <dbReference type="Proteomes" id="UP000035720"/>
    </source>
</evidence>
<feature type="transmembrane region" description="Helical" evidence="2">
    <location>
        <begin position="482"/>
        <end position="502"/>
    </location>
</feature>
<evidence type="ECO:0000256" key="1">
    <source>
        <dbReference type="SAM" id="MobiDB-lite"/>
    </source>
</evidence>
<dbReference type="InterPro" id="IPR029044">
    <property type="entry name" value="Nucleotide-diphossugar_trans"/>
</dbReference>
<feature type="transmembrane region" description="Helical" evidence="2">
    <location>
        <begin position="687"/>
        <end position="708"/>
    </location>
</feature>
<feature type="transmembrane region" description="Helical" evidence="2">
    <location>
        <begin position="661"/>
        <end position="678"/>
    </location>
</feature>
<dbReference type="Proteomes" id="UP000035720">
    <property type="component" value="Unassembled WGS sequence"/>
</dbReference>
<dbReference type="OrthoDB" id="3734530at2"/>
<keyword evidence="2" id="KW-1133">Transmembrane helix</keyword>
<dbReference type="EMBL" id="CAJC01000043">
    <property type="protein sequence ID" value="CCI51989.1"/>
    <property type="molecule type" value="Genomic_DNA"/>
</dbReference>
<keyword evidence="2" id="KW-0472">Membrane</keyword>
<accession>A0A077M608</accession>
<gene>
    <name evidence="3" type="ORF">BN13_1370007</name>
</gene>
<keyword evidence="4" id="KW-1185">Reference proteome</keyword>
<name>A0A077M608_9MICO</name>
<feature type="transmembrane region" description="Helical" evidence="2">
    <location>
        <begin position="997"/>
        <end position="1015"/>
    </location>
</feature>
<reference evidence="3 4" key="1">
    <citation type="journal article" date="2013" name="ISME J.">
        <title>A metabolic model for members of the genus Tetrasphaera involved in enhanced biological phosphorus removal.</title>
        <authorList>
            <person name="Kristiansen R."/>
            <person name="Nguyen H.T.T."/>
            <person name="Saunders A.M."/>
            <person name="Nielsen J.L."/>
            <person name="Wimmer R."/>
            <person name="Le V.Q."/>
            <person name="McIlroy S.J."/>
            <person name="Petrovski S."/>
            <person name="Seviour R.J."/>
            <person name="Calteau A."/>
            <person name="Nielsen K.L."/>
            <person name="Nielsen P.H."/>
        </authorList>
    </citation>
    <scope>NUCLEOTIDE SEQUENCE [LARGE SCALE GENOMIC DNA]</scope>
    <source>
        <strain evidence="3 4">Ben 74</strain>
    </source>
</reference>
<feature type="transmembrane region" description="Helical" evidence="2">
    <location>
        <begin position="566"/>
        <end position="596"/>
    </location>
</feature>
<dbReference type="InterPro" id="IPR050834">
    <property type="entry name" value="Glycosyltransf_2"/>
</dbReference>
<dbReference type="AlphaFoldDB" id="A0A077M608"/>
<feature type="region of interest" description="Disordered" evidence="1">
    <location>
        <begin position="356"/>
        <end position="385"/>
    </location>
</feature>
<dbReference type="SUPFAM" id="SSF53448">
    <property type="entry name" value="Nucleotide-diphospho-sugar transferases"/>
    <property type="match status" value="1"/>
</dbReference>
<evidence type="ECO:0008006" key="5">
    <source>
        <dbReference type="Google" id="ProtNLM"/>
    </source>
</evidence>
<protein>
    <recommendedName>
        <fullName evidence="5">Glycosyltransferase</fullName>
    </recommendedName>
</protein>
<evidence type="ECO:0000256" key="2">
    <source>
        <dbReference type="SAM" id="Phobius"/>
    </source>
</evidence>
<organism evidence="3 4">
    <name type="scientific">Nostocoides jenkinsii Ben 74</name>
    <dbReference type="NCBI Taxonomy" id="1193518"/>
    <lineage>
        <taxon>Bacteria</taxon>
        <taxon>Bacillati</taxon>
        <taxon>Actinomycetota</taxon>
        <taxon>Actinomycetes</taxon>
        <taxon>Micrococcales</taxon>
        <taxon>Intrasporangiaceae</taxon>
        <taxon>Nostocoides</taxon>
    </lineage>
</organism>
<dbReference type="PANTHER" id="PTHR43685:SF3">
    <property type="entry name" value="SLR2126 PROTEIN"/>
    <property type="match status" value="1"/>
</dbReference>
<dbReference type="STRING" id="1193518.BN13_1370007"/>